<sequence length="576" mass="60779">MTAAQSNSTPSETSPLLRRPSSDSDSIKSSQSPISDASDVEDRRISLLRAIFIIASLGLIVFLQACNFSLLTTTQSAIAADLDAFEEATWFTSAYLVPMSSITPLAGRLSQIFSPRSCIFVASVLFSLGGLATAFAPTVEWFLFGRALTGLGGAGILSLTIIIVLQVGGEKRRGLLLGCVNSVVTTGVSLGAVLGGAIEPSLGWRAVFWLQTPPAVLAGIVLFLSIPSHLGAGKGDTRTLRQKLSQIDYVGAITLTAAITTLLISLAGPKILLLPLILSFILFPTFVFTELYFARDPIIPITLLKSRGTALTCLATLGFMMSRWAVLFYTPVYALAVRLWPPAAAGSILIPTNLGFGSGGLLAGVLHIRRAGSFYLPTLITMSLFPITLLALGVASTAATPAPLYVVLTFLNGLTTGAAINYALVHALHLVPPETHFVLTSLVATFRGFAGSFGSAIGGGVFARLLADSLARSFAERGIAGKQELIRRLLGSPALVARLSGVEQAVAIKGYEDALRGLFVAAVVLGAVTAVVQAGTGWRGYDDDGEGQEARRHEDESEEERRREREDEEVGEAVAA</sequence>
<feature type="transmembrane region" description="Helical" evidence="6">
    <location>
        <begin position="314"/>
        <end position="336"/>
    </location>
</feature>
<dbReference type="InterPro" id="IPR036259">
    <property type="entry name" value="MFS_trans_sf"/>
</dbReference>
<name>A0A8H4MYL9_9PEZI</name>
<comment type="subcellular location">
    <subcellularLocation>
        <location evidence="1">Membrane</location>
        <topology evidence="1">Multi-pass membrane protein</topology>
    </subcellularLocation>
</comment>
<keyword evidence="4 6" id="KW-0472">Membrane</keyword>
<gene>
    <name evidence="8" type="ORF">GTA08_BOTSDO09771</name>
</gene>
<evidence type="ECO:0000313" key="8">
    <source>
        <dbReference type="EMBL" id="KAF4302290.1"/>
    </source>
</evidence>
<dbReference type="OrthoDB" id="4160219at2759"/>
<feature type="transmembrane region" description="Helical" evidence="6">
    <location>
        <begin position="272"/>
        <end position="293"/>
    </location>
</feature>
<feature type="domain" description="Major facilitator superfamily (MFS) profile" evidence="7">
    <location>
        <begin position="53"/>
        <end position="509"/>
    </location>
</feature>
<evidence type="ECO:0000259" key="7">
    <source>
        <dbReference type="PROSITE" id="PS50850"/>
    </source>
</evidence>
<feature type="region of interest" description="Disordered" evidence="5">
    <location>
        <begin position="1"/>
        <end position="35"/>
    </location>
</feature>
<proteinExistence type="predicted"/>
<feature type="transmembrane region" description="Helical" evidence="6">
    <location>
        <begin position="404"/>
        <end position="425"/>
    </location>
</feature>
<dbReference type="PROSITE" id="PS50850">
    <property type="entry name" value="MFS"/>
    <property type="match status" value="1"/>
</dbReference>
<dbReference type="Proteomes" id="UP000572817">
    <property type="component" value="Unassembled WGS sequence"/>
</dbReference>
<keyword evidence="9" id="KW-1185">Reference proteome</keyword>
<evidence type="ECO:0000256" key="2">
    <source>
        <dbReference type="ARBA" id="ARBA00022692"/>
    </source>
</evidence>
<dbReference type="InterPro" id="IPR011701">
    <property type="entry name" value="MFS"/>
</dbReference>
<accession>A0A8H4MYL9</accession>
<feature type="transmembrane region" description="Helical" evidence="6">
    <location>
        <begin position="143"/>
        <end position="167"/>
    </location>
</feature>
<evidence type="ECO:0000256" key="6">
    <source>
        <dbReference type="SAM" id="Phobius"/>
    </source>
</evidence>
<feature type="transmembrane region" description="Helical" evidence="6">
    <location>
        <begin position="247"/>
        <end position="266"/>
    </location>
</feature>
<dbReference type="InterPro" id="IPR020846">
    <property type="entry name" value="MFS_dom"/>
</dbReference>
<dbReference type="PANTHER" id="PTHR23501:SF6">
    <property type="entry name" value="MULTIDRUG TRANSPORTER, PUTATIVE (AFU_ORTHOLOGUE AFUA_3G14560)-RELATED"/>
    <property type="match status" value="1"/>
</dbReference>
<reference evidence="8" key="1">
    <citation type="submission" date="2020-04" db="EMBL/GenBank/DDBJ databases">
        <title>Genome Assembly and Annotation of Botryosphaeria dothidea sdau 11-99, a Latent Pathogen of Apple Fruit Ring Rot in China.</title>
        <authorList>
            <person name="Yu C."/>
            <person name="Diao Y."/>
            <person name="Lu Q."/>
            <person name="Zhao J."/>
            <person name="Cui S."/>
            <person name="Peng C."/>
            <person name="He B."/>
            <person name="Liu H."/>
        </authorList>
    </citation>
    <scope>NUCLEOTIDE SEQUENCE [LARGE SCALE GENOMIC DNA]</scope>
    <source>
        <strain evidence="8">Sdau11-99</strain>
    </source>
</reference>
<keyword evidence="2 6" id="KW-0812">Transmembrane</keyword>
<feature type="transmembrane region" description="Helical" evidence="6">
    <location>
        <begin position="47"/>
        <end position="70"/>
    </location>
</feature>
<feature type="compositionally biased region" description="Basic and acidic residues" evidence="5">
    <location>
        <begin position="548"/>
        <end position="565"/>
    </location>
</feature>
<evidence type="ECO:0000256" key="1">
    <source>
        <dbReference type="ARBA" id="ARBA00004141"/>
    </source>
</evidence>
<dbReference type="GO" id="GO:0015174">
    <property type="term" value="F:basic amino acid transmembrane transporter activity"/>
    <property type="evidence" value="ECO:0007669"/>
    <property type="project" value="TreeGrafter"/>
</dbReference>
<feature type="compositionally biased region" description="Acidic residues" evidence="5">
    <location>
        <begin position="566"/>
        <end position="576"/>
    </location>
</feature>
<feature type="transmembrane region" description="Helical" evidence="6">
    <location>
        <begin position="206"/>
        <end position="226"/>
    </location>
</feature>
<evidence type="ECO:0000256" key="4">
    <source>
        <dbReference type="ARBA" id="ARBA00023136"/>
    </source>
</evidence>
<comment type="caution">
    <text evidence="8">The sequence shown here is derived from an EMBL/GenBank/DDBJ whole genome shotgun (WGS) entry which is preliminary data.</text>
</comment>
<dbReference type="GO" id="GO:0000329">
    <property type="term" value="C:fungal-type vacuole membrane"/>
    <property type="evidence" value="ECO:0007669"/>
    <property type="project" value="TreeGrafter"/>
</dbReference>
<dbReference type="PANTHER" id="PTHR23501">
    <property type="entry name" value="MAJOR FACILITATOR SUPERFAMILY"/>
    <property type="match status" value="1"/>
</dbReference>
<evidence type="ECO:0000256" key="5">
    <source>
        <dbReference type="SAM" id="MobiDB-lite"/>
    </source>
</evidence>
<protein>
    <submittedName>
        <fullName evidence="8">Major facilitator superfamily</fullName>
    </submittedName>
</protein>
<feature type="transmembrane region" description="Helical" evidence="6">
    <location>
        <begin position="174"/>
        <end position="194"/>
    </location>
</feature>
<evidence type="ECO:0000256" key="3">
    <source>
        <dbReference type="ARBA" id="ARBA00022989"/>
    </source>
</evidence>
<organism evidence="8 9">
    <name type="scientific">Botryosphaeria dothidea</name>
    <dbReference type="NCBI Taxonomy" id="55169"/>
    <lineage>
        <taxon>Eukaryota</taxon>
        <taxon>Fungi</taxon>
        <taxon>Dikarya</taxon>
        <taxon>Ascomycota</taxon>
        <taxon>Pezizomycotina</taxon>
        <taxon>Dothideomycetes</taxon>
        <taxon>Dothideomycetes incertae sedis</taxon>
        <taxon>Botryosphaeriales</taxon>
        <taxon>Botryosphaeriaceae</taxon>
        <taxon>Botryosphaeria</taxon>
    </lineage>
</organism>
<dbReference type="SUPFAM" id="SSF103473">
    <property type="entry name" value="MFS general substrate transporter"/>
    <property type="match status" value="1"/>
</dbReference>
<dbReference type="Gene3D" id="1.20.1250.20">
    <property type="entry name" value="MFS general substrate transporter like domains"/>
    <property type="match status" value="2"/>
</dbReference>
<feature type="transmembrane region" description="Helical" evidence="6">
    <location>
        <begin position="90"/>
        <end position="107"/>
    </location>
</feature>
<feature type="transmembrane region" description="Helical" evidence="6">
    <location>
        <begin position="119"/>
        <end position="137"/>
    </location>
</feature>
<feature type="region of interest" description="Disordered" evidence="5">
    <location>
        <begin position="540"/>
        <end position="576"/>
    </location>
</feature>
<dbReference type="EMBL" id="WWBZ02000073">
    <property type="protein sequence ID" value="KAF4302290.1"/>
    <property type="molecule type" value="Genomic_DNA"/>
</dbReference>
<feature type="transmembrane region" description="Helical" evidence="6">
    <location>
        <begin position="348"/>
        <end position="368"/>
    </location>
</feature>
<keyword evidence="3 6" id="KW-1133">Transmembrane helix</keyword>
<feature type="transmembrane region" description="Helical" evidence="6">
    <location>
        <begin position="375"/>
        <end position="398"/>
    </location>
</feature>
<evidence type="ECO:0000313" key="9">
    <source>
        <dbReference type="Proteomes" id="UP000572817"/>
    </source>
</evidence>
<dbReference type="AlphaFoldDB" id="A0A8H4MYL9"/>
<feature type="transmembrane region" description="Helical" evidence="6">
    <location>
        <begin position="514"/>
        <end position="532"/>
    </location>
</feature>
<feature type="compositionally biased region" description="Polar residues" evidence="5">
    <location>
        <begin position="1"/>
        <end position="14"/>
    </location>
</feature>
<dbReference type="Pfam" id="PF07690">
    <property type="entry name" value="MFS_1"/>
    <property type="match status" value="1"/>
</dbReference>